<accession>D5HA02</accession>
<feature type="transmembrane region" description="Helical" evidence="1">
    <location>
        <begin position="67"/>
        <end position="83"/>
    </location>
</feature>
<keyword evidence="1" id="KW-0472">Membrane</keyword>
<reference evidence="2 3" key="1">
    <citation type="journal article" date="2010" name="ISME J.">
        <title>Fine-scale evolution: genomic, phenotypic and ecological differentiation in two coexisting Salinibacter ruber strains.</title>
        <authorList>
            <person name="Pena A."/>
            <person name="Teeling H."/>
            <person name="Huerta-Cepas J."/>
            <person name="Santos F."/>
            <person name="Yarza P."/>
            <person name="Brito-Echeverria J."/>
            <person name="Lucio M."/>
            <person name="Schmitt-Kopplin P."/>
            <person name="Meseguer I."/>
            <person name="Schenowitz C."/>
            <person name="Dossat C."/>
            <person name="Barbe V."/>
            <person name="Dopazo J."/>
            <person name="Rossello-Mora R."/>
            <person name="Schuler M."/>
            <person name="Glockner F.O."/>
            <person name="Amann R."/>
            <person name="Gabaldon T."/>
            <person name="Anton J."/>
        </authorList>
    </citation>
    <scope>NUCLEOTIDE SEQUENCE [LARGE SCALE GENOMIC DNA]</scope>
    <source>
        <strain evidence="2 3">M8</strain>
    </source>
</reference>
<protein>
    <submittedName>
        <fullName evidence="2">Uncharacterized protein</fullName>
    </submittedName>
</protein>
<keyword evidence="1" id="KW-0812">Transmembrane</keyword>
<feature type="transmembrane region" description="Helical" evidence="1">
    <location>
        <begin position="39"/>
        <end position="61"/>
    </location>
</feature>
<proteinExistence type="predicted"/>
<reference evidence="3" key="2">
    <citation type="submission" date="2010-04" db="EMBL/GenBank/DDBJ databases">
        <title>Genome sequence of Salinibacter ruber M8.</title>
        <authorList>
            <consortium name="Genoscope"/>
        </authorList>
    </citation>
    <scope>NUCLEOTIDE SEQUENCE [LARGE SCALE GENOMIC DNA]</scope>
    <source>
        <strain evidence="3">M8</strain>
    </source>
</reference>
<sequence length="123" mass="13160">MRNHRGRRAPLLRLAPPHVLSRSTLLSVSASSAASESNLNWTAIAALYAGLVFGIGVMLLAGQYRNAAWLGLLGCAGGCTAYGRVLTQQGRARAGKWWNRASGVLYAVFFLWAGTVFLRALLG</sequence>
<evidence type="ECO:0000256" key="1">
    <source>
        <dbReference type="SAM" id="Phobius"/>
    </source>
</evidence>
<dbReference type="EMBL" id="FP565814">
    <property type="protein sequence ID" value="CBH24857.1"/>
    <property type="molecule type" value="Genomic_DNA"/>
</dbReference>
<feature type="transmembrane region" description="Helical" evidence="1">
    <location>
        <begin position="104"/>
        <end position="122"/>
    </location>
</feature>
<name>D5HA02_SALRM</name>
<keyword evidence="1" id="KW-1133">Transmembrane helix</keyword>
<dbReference type="HOGENOM" id="CLU_2013664_0_0_10"/>
<evidence type="ECO:0000313" key="2">
    <source>
        <dbReference type="EMBL" id="CBH24857.1"/>
    </source>
</evidence>
<dbReference type="AlphaFoldDB" id="D5HA02"/>
<dbReference type="KEGG" id="srm:SRM_01936"/>
<dbReference type="Proteomes" id="UP000000933">
    <property type="component" value="Chromosome"/>
</dbReference>
<organism evidence="2 3">
    <name type="scientific">Salinibacter ruber (strain M8)</name>
    <dbReference type="NCBI Taxonomy" id="761659"/>
    <lineage>
        <taxon>Bacteria</taxon>
        <taxon>Pseudomonadati</taxon>
        <taxon>Rhodothermota</taxon>
        <taxon>Rhodothermia</taxon>
        <taxon>Rhodothermales</taxon>
        <taxon>Salinibacteraceae</taxon>
        <taxon>Salinibacter</taxon>
    </lineage>
</organism>
<gene>
    <name evidence="2" type="ordered locus">SRM_01936</name>
</gene>
<evidence type="ECO:0000313" key="3">
    <source>
        <dbReference type="Proteomes" id="UP000000933"/>
    </source>
</evidence>